<proteinExistence type="predicted"/>
<feature type="domain" description="DUF5689" evidence="1">
    <location>
        <begin position="37"/>
        <end position="243"/>
    </location>
</feature>
<organism evidence="2 3">
    <name type="scientific">Pinibacter soli</name>
    <dbReference type="NCBI Taxonomy" id="3044211"/>
    <lineage>
        <taxon>Bacteria</taxon>
        <taxon>Pseudomonadati</taxon>
        <taxon>Bacteroidota</taxon>
        <taxon>Chitinophagia</taxon>
        <taxon>Chitinophagales</taxon>
        <taxon>Chitinophagaceae</taxon>
        <taxon>Pinibacter</taxon>
    </lineage>
</organism>
<dbReference type="InterPro" id="IPR043744">
    <property type="entry name" value="DUF5689"/>
</dbReference>
<reference evidence="2 3" key="1">
    <citation type="submission" date="2023-05" db="EMBL/GenBank/DDBJ databases">
        <title>Genome sequence of Pinibacter sp. MAH-24.</title>
        <authorList>
            <person name="Huq M.A."/>
        </authorList>
    </citation>
    <scope>NUCLEOTIDE SEQUENCE [LARGE SCALE GENOMIC DNA]</scope>
    <source>
        <strain evidence="2 3">MAH-24</strain>
    </source>
</reference>
<dbReference type="Proteomes" id="UP001226434">
    <property type="component" value="Unassembled WGS sequence"/>
</dbReference>
<sequence>MKQILKYSFFALSLASLWGCKKDAYPGGVPSLYISVFDVRPLYKGIDVILTPENLGGADSIAVMVVSDHSGSNMPAGLVAVQDARRLSKVRGISIDLGSAATKYTTGDSLVVKISGGTLTKPNGILKITGLTESNIRKVSSGNAIAINRITTAQVLATPDNYESSLIVVVKGGFDPLPAPGETLSGDKQLNDGFGSITLHTEATASFASMQAPVLANFYGIVFNANDGKTTKPTLRLRTGSDVQVLSSVINIAPVVITGFLADPYNESSKSEANYEYIQLKATKDIDFSKTPFAVVTTNNAGASTPVGNPTTGWATGGLRTFKFNLFSGTVKKGDFFYVGGTGKKINGETSGDISAAKWIRTFDYTKIPGDGFGAVTTNILANSGNASGIAVFADSAVNANSEPVDVMFIGTGGTIYAAGPPEMGYRITNTDFYDIKNPLTLKSQAFNRAGSNTLALTYPTANIGYFELLGGVYDTKLGRWTTARSQTNVLIPAKGGTIDMIETSGTQVK</sequence>
<dbReference type="Pfam" id="PF18942">
    <property type="entry name" value="DUF5689"/>
    <property type="match status" value="1"/>
</dbReference>
<evidence type="ECO:0000259" key="1">
    <source>
        <dbReference type="Pfam" id="PF18942"/>
    </source>
</evidence>
<evidence type="ECO:0000313" key="3">
    <source>
        <dbReference type="Proteomes" id="UP001226434"/>
    </source>
</evidence>
<gene>
    <name evidence="2" type="ORF">QJ048_17005</name>
</gene>
<name>A0ABT6RI36_9BACT</name>
<evidence type="ECO:0000313" key="2">
    <source>
        <dbReference type="EMBL" id="MDI3321497.1"/>
    </source>
</evidence>
<keyword evidence="3" id="KW-1185">Reference proteome</keyword>
<dbReference type="RefSeq" id="WP_282335607.1">
    <property type="nucleotide sequence ID" value="NZ_JASBRG010000007.1"/>
</dbReference>
<comment type="caution">
    <text evidence="2">The sequence shown here is derived from an EMBL/GenBank/DDBJ whole genome shotgun (WGS) entry which is preliminary data.</text>
</comment>
<dbReference type="EMBL" id="JASBRG010000007">
    <property type="protein sequence ID" value="MDI3321497.1"/>
    <property type="molecule type" value="Genomic_DNA"/>
</dbReference>
<accession>A0ABT6RI36</accession>
<protein>
    <submittedName>
        <fullName evidence="2">DUF5689 domain-containing protein</fullName>
    </submittedName>
</protein>